<reference evidence="1" key="1">
    <citation type="submission" date="2014-05" db="EMBL/GenBank/DDBJ databases">
        <authorList>
            <person name="Chronopoulou M."/>
        </authorList>
    </citation>
    <scope>NUCLEOTIDE SEQUENCE</scope>
    <source>
        <tissue evidence="1">Whole organism</tissue>
    </source>
</reference>
<protein>
    <submittedName>
        <fullName evidence="1">Uncharacterized protein</fullName>
    </submittedName>
</protein>
<dbReference type="EMBL" id="HACA01033690">
    <property type="protein sequence ID" value="CDW51051.1"/>
    <property type="molecule type" value="Transcribed_RNA"/>
</dbReference>
<name>A0A0K2VLS9_LEPSM</name>
<organism evidence="1">
    <name type="scientific">Lepeophtheirus salmonis</name>
    <name type="common">Salmon louse</name>
    <name type="synonym">Caligus salmonis</name>
    <dbReference type="NCBI Taxonomy" id="72036"/>
    <lineage>
        <taxon>Eukaryota</taxon>
        <taxon>Metazoa</taxon>
        <taxon>Ecdysozoa</taxon>
        <taxon>Arthropoda</taxon>
        <taxon>Crustacea</taxon>
        <taxon>Multicrustacea</taxon>
        <taxon>Hexanauplia</taxon>
        <taxon>Copepoda</taxon>
        <taxon>Siphonostomatoida</taxon>
        <taxon>Caligidae</taxon>
        <taxon>Lepeophtheirus</taxon>
    </lineage>
</organism>
<dbReference type="AlphaFoldDB" id="A0A0K2VLS9"/>
<accession>A0A0K2VLS9</accession>
<sequence>MLLPIKSCAILVHVATHQVLCNISSMGTELRRAQIRIPPCWTSLLSL</sequence>
<proteinExistence type="predicted"/>
<evidence type="ECO:0000313" key="1">
    <source>
        <dbReference type="EMBL" id="CDW51051.1"/>
    </source>
</evidence>